<gene>
    <name evidence="2" type="ORF">CVT25_013913</name>
</gene>
<feature type="region of interest" description="Disordered" evidence="1">
    <location>
        <begin position="1"/>
        <end position="77"/>
    </location>
</feature>
<reference evidence="2 3" key="1">
    <citation type="journal article" date="2018" name="Evol. Lett.">
        <title>Horizontal gene cluster transfer increased hallucinogenic mushroom diversity.</title>
        <authorList>
            <person name="Reynolds H.T."/>
            <person name="Vijayakumar V."/>
            <person name="Gluck-Thaler E."/>
            <person name="Korotkin H.B."/>
            <person name="Matheny P.B."/>
            <person name="Slot J.C."/>
        </authorList>
    </citation>
    <scope>NUCLEOTIDE SEQUENCE [LARGE SCALE GENOMIC DNA]</scope>
    <source>
        <strain evidence="2 3">2631</strain>
    </source>
</reference>
<feature type="compositionally biased region" description="Basic residues" evidence="1">
    <location>
        <begin position="39"/>
        <end position="49"/>
    </location>
</feature>
<keyword evidence="3" id="KW-1185">Reference proteome</keyword>
<evidence type="ECO:0000313" key="3">
    <source>
        <dbReference type="Proteomes" id="UP000283269"/>
    </source>
</evidence>
<feature type="compositionally biased region" description="Low complexity" evidence="1">
    <location>
        <begin position="61"/>
        <end position="76"/>
    </location>
</feature>
<dbReference type="InParanoid" id="A0A409XRN3"/>
<protein>
    <submittedName>
        <fullName evidence="2">Uncharacterized protein</fullName>
    </submittedName>
</protein>
<feature type="compositionally biased region" description="Basic and acidic residues" evidence="1">
    <location>
        <begin position="156"/>
        <end position="170"/>
    </location>
</feature>
<proteinExistence type="predicted"/>
<evidence type="ECO:0000256" key="1">
    <source>
        <dbReference type="SAM" id="MobiDB-lite"/>
    </source>
</evidence>
<feature type="compositionally biased region" description="Polar residues" evidence="1">
    <location>
        <begin position="22"/>
        <end position="34"/>
    </location>
</feature>
<name>A0A409XRN3_PSICY</name>
<sequence length="226" mass="23502">MDIFITPIGDGGQGSQGGSVTDAGSPSDTNTTPTPVVGRGHRKDNKGHTSKLSPNPAVQLSNPTPNSNPKSTNPPKLTCSALNLLSLRKPRISTMLGGDKGVLVLLEVLDVLKSVRMSGPVSNIQHHPLSGGGMGVGVGVGGGRVDVKGGSGGVESKQRQEEAEKEAEKIGKRERVGAGVLYIGLRDMKAQAGAGVGAKSISEEEWENNEYGERRKLMEICSTSPL</sequence>
<dbReference type="EMBL" id="NHYD01000777">
    <property type="protein sequence ID" value="PPQ93374.1"/>
    <property type="molecule type" value="Genomic_DNA"/>
</dbReference>
<feature type="region of interest" description="Disordered" evidence="1">
    <location>
        <begin position="149"/>
        <end position="170"/>
    </location>
</feature>
<organism evidence="2 3">
    <name type="scientific">Psilocybe cyanescens</name>
    <dbReference type="NCBI Taxonomy" id="93625"/>
    <lineage>
        <taxon>Eukaryota</taxon>
        <taxon>Fungi</taxon>
        <taxon>Dikarya</taxon>
        <taxon>Basidiomycota</taxon>
        <taxon>Agaricomycotina</taxon>
        <taxon>Agaricomycetes</taxon>
        <taxon>Agaricomycetidae</taxon>
        <taxon>Agaricales</taxon>
        <taxon>Agaricineae</taxon>
        <taxon>Strophariaceae</taxon>
        <taxon>Psilocybe</taxon>
    </lineage>
</organism>
<evidence type="ECO:0000313" key="2">
    <source>
        <dbReference type="EMBL" id="PPQ93374.1"/>
    </source>
</evidence>
<dbReference type="Proteomes" id="UP000283269">
    <property type="component" value="Unassembled WGS sequence"/>
</dbReference>
<dbReference type="AlphaFoldDB" id="A0A409XRN3"/>
<comment type="caution">
    <text evidence="2">The sequence shown here is derived from an EMBL/GenBank/DDBJ whole genome shotgun (WGS) entry which is preliminary data.</text>
</comment>
<accession>A0A409XRN3</accession>
<feature type="compositionally biased region" description="Polar residues" evidence="1">
    <location>
        <begin position="50"/>
        <end position="60"/>
    </location>
</feature>